<accession>H2UBE5</accession>
<dbReference type="PANTHER" id="PTHR44444:SF1">
    <property type="entry name" value="PROTEIN SEL-1 HOMOLOG 3"/>
    <property type="match status" value="1"/>
</dbReference>
<dbReference type="InterPro" id="IPR006597">
    <property type="entry name" value="Sel1-like"/>
</dbReference>
<dbReference type="Pfam" id="PF08238">
    <property type="entry name" value="Sel1"/>
    <property type="match status" value="6"/>
</dbReference>
<dbReference type="Proteomes" id="UP000005226">
    <property type="component" value="Chromosome 20"/>
</dbReference>
<dbReference type="SUPFAM" id="SSF81901">
    <property type="entry name" value="HCP-like"/>
    <property type="match status" value="2"/>
</dbReference>
<dbReference type="STRING" id="31033.ENSTRUP00000034263"/>
<dbReference type="OMA" id="HAGYKHT"/>
<reference evidence="1" key="3">
    <citation type="submission" date="2025-09" db="UniProtKB">
        <authorList>
            <consortium name="Ensembl"/>
        </authorList>
    </citation>
    <scope>IDENTIFICATION</scope>
</reference>
<organism evidence="1 2">
    <name type="scientific">Takifugu rubripes</name>
    <name type="common">Japanese pufferfish</name>
    <name type="synonym">Fugu rubripes</name>
    <dbReference type="NCBI Taxonomy" id="31033"/>
    <lineage>
        <taxon>Eukaryota</taxon>
        <taxon>Metazoa</taxon>
        <taxon>Chordata</taxon>
        <taxon>Craniata</taxon>
        <taxon>Vertebrata</taxon>
        <taxon>Euteleostomi</taxon>
        <taxon>Actinopterygii</taxon>
        <taxon>Neopterygii</taxon>
        <taxon>Teleostei</taxon>
        <taxon>Neoteleostei</taxon>
        <taxon>Acanthomorphata</taxon>
        <taxon>Eupercaria</taxon>
        <taxon>Tetraodontiformes</taxon>
        <taxon>Tetradontoidea</taxon>
        <taxon>Tetraodontidae</taxon>
        <taxon>Takifugu</taxon>
    </lineage>
</organism>
<dbReference type="eggNOG" id="KOG1550">
    <property type="taxonomic scope" value="Eukaryota"/>
</dbReference>
<dbReference type="InParanoid" id="H2UBE5"/>
<sequence length="848" mass="96477">AWARTGESTPDNYIGFQSVPDRVADGSLVRLRYRCSRPCRLRLEVVVPTLRKTDLVVFRRKWACSIARVYRVQQVRLRWPLPIFHQNNFIRRSILDARSVTFRAWLDHRNESGTYHKSLWRICRVLQLKSLARHPAQRSSVCLSWPAQLKWNMTRNTILPCAHESGMVDMLKFPLASSGENFGVVRRFQPFIDRNLERARVRAVTRPSVALSVWIYLLEWCHQKLCGIIHHLDRNDSYESVLMQLTDAGDVIIQARLARGEDEAFRTSLHLPLRKWIRLDCYIQDSEVENSAFQDSVRYDDTDGYFVIGGSRFVPGIHGYFGPTKYYRFGIKEVFPDLVLYEKAAAKQVLRLTLPGVCVTQFLKLWTQFGKNVSPQPWTWEQQLQYRTLFHVLQTQQEEIKAGATLRHILFEEAVDAIFTADQAENKISSRSRALLQASSCFGNHQASLLLATIHLSGLRQEVDQEQGHVYSLIGAAGDNRFALMHAGYKHTQGIDGFPKDLAMAYSYYSNAGQHNLEHIYLSEEGLNSLDVVNNDVFEYLKFQAERGDIESQKHLATMMYWGLHGVSKDPVGALRWFEKSALQMKDASAVYDYSILLMKGLGVKRNYTRGLRLMEKAAAMGSINALNGLGWYHGIIRKDHENAVKYFERAALNGSSDAMFNLGIYHASGKNPNSPFRNETAAFQQFLNASRLGHVGASVEVAWYLSTGNLEGVSQDVERAVILLKRVCELNGHLGFMIKEALNAYLQGSRQRALVKYALAAESGLNLAQINAAHLCEVNGCVSGFIFRTDPQGLYNVVDLVERGHVLPGRARSWFNVSRLDNQDVVVEKILKRCSIRKYRSKRKGMG</sequence>
<dbReference type="InterPro" id="IPR042756">
    <property type="entry name" value="Sel-1L3"/>
</dbReference>
<reference evidence="1" key="2">
    <citation type="submission" date="2025-08" db="UniProtKB">
        <authorList>
            <consortium name="Ensembl"/>
        </authorList>
    </citation>
    <scope>IDENTIFICATION</scope>
</reference>
<protein>
    <submittedName>
        <fullName evidence="1">Uncharacterized protein</fullName>
    </submittedName>
</protein>
<keyword evidence="2" id="KW-1185">Reference proteome</keyword>
<dbReference type="PANTHER" id="PTHR44444">
    <property type="entry name" value="PROTEIN SEL-1 HOMOLOG 3"/>
    <property type="match status" value="1"/>
</dbReference>
<evidence type="ECO:0000313" key="1">
    <source>
        <dbReference type="Ensembl" id="ENSTRUP00000034263.3"/>
    </source>
</evidence>
<gene>
    <name evidence="1" type="primary">LOC105417910</name>
</gene>
<dbReference type="HOGENOM" id="CLU_011209_0_0_1"/>
<dbReference type="SMART" id="SM00671">
    <property type="entry name" value="SEL1"/>
    <property type="match status" value="7"/>
</dbReference>
<proteinExistence type="predicted"/>
<dbReference type="GeneTree" id="ENSGT00940000167983"/>
<dbReference type="AlphaFoldDB" id="H2UBE5"/>
<reference evidence="1 2" key="1">
    <citation type="journal article" date="2011" name="Genome Biol. Evol.">
        <title>Integration of the genetic map and genome assembly of fugu facilitates insights into distinct features of genome evolution in teleosts and mammals.</title>
        <authorList>
            <person name="Kai W."/>
            <person name="Kikuchi K."/>
            <person name="Tohari S."/>
            <person name="Chew A.K."/>
            <person name="Tay A."/>
            <person name="Fujiwara A."/>
            <person name="Hosoya S."/>
            <person name="Suetake H."/>
            <person name="Naruse K."/>
            <person name="Brenner S."/>
            <person name="Suzuki Y."/>
            <person name="Venkatesh B."/>
        </authorList>
    </citation>
    <scope>NUCLEOTIDE SEQUENCE [LARGE SCALE GENOMIC DNA]</scope>
</reference>
<dbReference type="Ensembl" id="ENSTRUT00000034389.3">
    <property type="protein sequence ID" value="ENSTRUP00000034263.3"/>
    <property type="gene ID" value="ENSTRUG00000013437.3"/>
</dbReference>
<dbReference type="InterPro" id="IPR011990">
    <property type="entry name" value="TPR-like_helical_dom_sf"/>
</dbReference>
<evidence type="ECO:0000313" key="2">
    <source>
        <dbReference type="Proteomes" id="UP000005226"/>
    </source>
</evidence>
<name>H2UBE5_TAKRU</name>
<dbReference type="Gene3D" id="1.25.40.10">
    <property type="entry name" value="Tetratricopeptide repeat domain"/>
    <property type="match status" value="2"/>
</dbReference>